<feature type="region of interest" description="Disordered" evidence="1">
    <location>
        <begin position="784"/>
        <end position="803"/>
    </location>
</feature>
<sequence>MITRYGGGNTGIAEYLENGRKAEREYTRDELDHRLILDGDLQTTNKVIQSIEDKGQERYLHITLSFQESEISAETLKSVTQEYKELFMNAYHEDEYCFYAEAHLPKIKNLVDNRTGELVERKPHIHIVIPRTNLVTEKSMNPISDLTNTKTQEQLDAIQEHINNKYNLASPKDAVRVSEQNYTNVLSRTKGDLFNERNNDVKRAIYTRLESESIRSFSDFKTLLSEYGEVKIRNAGKAGEYLSVKLDGDKKFTNLKNPLFSKQYVESRELPLIKPTEKQISARIEAWTNRASHEIKHIYPASSRIREAYKALDDKGKAHFLTERIKSYDEKNKLYNRSIEQTRGRQSRDERGFNPASRLDRIKAGIGLSRMPQRGLVHGINGRAAAPEFVSVLSNHEQRDMAEQLQERQRINQTMRRDTDRRFIERGIKTIEQSSVLYEHLFDKLNKEAEINEISTMSKVRKELDPERFLSGVALSFNVKPDSYKISKANDGSPRFAVGNRNLNASDFLTKHLNLSWADAKQFLVKTYSEQLSNKPYDKVKTTNRLTPKLSTERFNSLKSSNKTLRDFVRNEKQKMYTDLRMMRKDLRDIPKNEREVAKGILVYKKLTTLETLAEMENEGRNLISQYHLNWNKDKDPMKALDKLKNYINREEENGIMANEPEVSLEKAVESQRKIEEVRRNNARLKDLVMDKREGKIIYRDQETESPVFTDKGDFVVSGKNPTKEEIGVMLDYSKEKFGGVLKLTGSNEFKEQCALVAAEKGMNVILRPEKYQTLMLETKAELESGRVEKETQPQNDLSNESANDKDLTIEKGILEKDKSHDVPIEKDNVDKVYDIGVINRATELNSFMIKDGASGDFGYLKGFDRNENVTYEVLGHAPDDNEDVFTVAHFDNENDAKEFCNIINELGVDKTLSLINSQSEKQYIVTFTKDELNANIRGFSSVEDALEYKNKVSMLHEINKKDAIIYSVSNSIVVTKGIQNVLDDAVPVPRHELERAQGRDVNEQDGKILEAIDQYQDKFVAEGLDFDRASVEAELLHHDFTRDVAEDRLEQKYTEEKAAHSEKERDAGLER</sequence>
<dbReference type="AlphaFoldDB" id="A0A763YK05"/>
<evidence type="ECO:0000259" key="2">
    <source>
        <dbReference type="Pfam" id="PF18821"/>
    </source>
</evidence>
<evidence type="ECO:0000256" key="1">
    <source>
        <dbReference type="SAM" id="MobiDB-lite"/>
    </source>
</evidence>
<reference evidence="3" key="1">
    <citation type="journal article" date="2018" name="Genome Biol.">
        <title>SKESA: strategic k-mer extension for scrupulous assemblies.</title>
        <authorList>
            <person name="Souvorov A."/>
            <person name="Agarwala R."/>
            <person name="Lipman D.J."/>
        </authorList>
    </citation>
    <scope>NUCLEOTIDE SEQUENCE</scope>
    <source>
        <strain evidence="3">MA.CCC_P6</strain>
    </source>
</reference>
<name>A0A763YK05_SALER</name>
<reference evidence="3" key="2">
    <citation type="submission" date="2020-02" db="EMBL/GenBank/DDBJ databases">
        <authorList>
            <consortium name="NCBI Pathogen Detection Project"/>
        </authorList>
    </citation>
    <scope>NUCLEOTIDE SEQUENCE</scope>
    <source>
        <strain evidence="3">MA.CCC_P6</strain>
    </source>
</reference>
<dbReference type="Pfam" id="PF18821">
    <property type="entry name" value="LPD7"/>
    <property type="match status" value="1"/>
</dbReference>
<gene>
    <name evidence="3" type="ORF">G8549_004530</name>
</gene>
<dbReference type="EMBL" id="DAAYKR010000016">
    <property type="protein sequence ID" value="HAG4612917.1"/>
    <property type="molecule type" value="Genomic_DNA"/>
</dbReference>
<evidence type="ECO:0000313" key="3">
    <source>
        <dbReference type="EMBL" id="HAG4612917.1"/>
    </source>
</evidence>
<feature type="compositionally biased region" description="Polar residues" evidence="1">
    <location>
        <begin position="793"/>
        <end position="802"/>
    </location>
</feature>
<protein>
    <submittedName>
        <fullName evidence="3">Relaxase/mobilization nuclease domain-containing protein</fullName>
    </submittedName>
</protein>
<dbReference type="InterPro" id="IPR040677">
    <property type="entry name" value="LPD7"/>
</dbReference>
<organism evidence="3">
    <name type="scientific">Salmonella enterica</name>
    <name type="common">Salmonella choleraesuis</name>
    <dbReference type="NCBI Taxonomy" id="28901"/>
    <lineage>
        <taxon>Bacteria</taxon>
        <taxon>Pseudomonadati</taxon>
        <taxon>Pseudomonadota</taxon>
        <taxon>Gammaproteobacteria</taxon>
        <taxon>Enterobacterales</taxon>
        <taxon>Enterobacteriaceae</taxon>
        <taxon>Salmonella</taxon>
    </lineage>
</organism>
<feature type="domain" description="Large polyvalent protein-associated" evidence="2">
    <location>
        <begin position="690"/>
        <end position="775"/>
    </location>
</feature>
<accession>A0A763YK05</accession>
<feature type="region of interest" description="Disordered" evidence="1">
    <location>
        <begin position="1052"/>
        <end position="1072"/>
    </location>
</feature>
<proteinExistence type="predicted"/>
<comment type="caution">
    <text evidence="3">The sequence shown here is derived from an EMBL/GenBank/DDBJ whole genome shotgun (WGS) entry which is preliminary data.</text>
</comment>